<feature type="region of interest" description="Disordered" evidence="2">
    <location>
        <begin position="255"/>
        <end position="290"/>
    </location>
</feature>
<dbReference type="PANTHER" id="PTHR31935">
    <property type="entry name" value="COILED-COIL DOMAIN-CONTAINING PROTEIN 13"/>
    <property type="match status" value="1"/>
</dbReference>
<evidence type="ECO:0000313" key="4">
    <source>
        <dbReference type="Proteomes" id="UP000789595"/>
    </source>
</evidence>
<keyword evidence="1" id="KW-0175">Coiled coil</keyword>
<accession>A0A8J2X1K6</accession>
<feature type="compositionally biased region" description="Basic and acidic residues" evidence="2">
    <location>
        <begin position="279"/>
        <end position="290"/>
    </location>
</feature>
<reference evidence="3" key="1">
    <citation type="submission" date="2021-11" db="EMBL/GenBank/DDBJ databases">
        <authorList>
            <consortium name="Genoscope - CEA"/>
            <person name="William W."/>
        </authorList>
    </citation>
    <scope>NUCLEOTIDE SEQUENCE</scope>
</reference>
<feature type="compositionally biased region" description="Acidic residues" evidence="2">
    <location>
        <begin position="110"/>
        <end position="126"/>
    </location>
</feature>
<feature type="compositionally biased region" description="Basic and acidic residues" evidence="2">
    <location>
        <begin position="670"/>
        <end position="684"/>
    </location>
</feature>
<proteinExistence type="predicted"/>
<feature type="compositionally biased region" description="Pro residues" evidence="2">
    <location>
        <begin position="143"/>
        <end position="153"/>
    </location>
</feature>
<gene>
    <name evidence="3" type="ORF">PECAL_4P22480</name>
</gene>
<dbReference type="OrthoDB" id="10258312at2759"/>
<name>A0A8J2X1K6_9STRA</name>
<keyword evidence="4" id="KW-1185">Reference proteome</keyword>
<feature type="region of interest" description="Disordered" evidence="2">
    <location>
        <begin position="661"/>
        <end position="706"/>
    </location>
</feature>
<protein>
    <submittedName>
        <fullName evidence="3">Uncharacterized protein</fullName>
    </submittedName>
</protein>
<organism evidence="3 4">
    <name type="scientific">Pelagomonas calceolata</name>
    <dbReference type="NCBI Taxonomy" id="35677"/>
    <lineage>
        <taxon>Eukaryota</taxon>
        <taxon>Sar</taxon>
        <taxon>Stramenopiles</taxon>
        <taxon>Ochrophyta</taxon>
        <taxon>Pelagophyceae</taxon>
        <taxon>Pelagomonadales</taxon>
        <taxon>Pelagomonadaceae</taxon>
        <taxon>Pelagomonas</taxon>
    </lineage>
</organism>
<dbReference type="EMBL" id="CAKKNE010000004">
    <property type="protein sequence ID" value="CAH0374935.1"/>
    <property type="molecule type" value="Genomic_DNA"/>
</dbReference>
<dbReference type="Proteomes" id="UP000789595">
    <property type="component" value="Unassembled WGS sequence"/>
</dbReference>
<comment type="caution">
    <text evidence="3">The sequence shown here is derived from an EMBL/GenBank/DDBJ whole genome shotgun (WGS) entry which is preliminary data.</text>
</comment>
<dbReference type="InterPro" id="IPR038929">
    <property type="entry name" value="CCDC13"/>
</dbReference>
<evidence type="ECO:0000313" key="3">
    <source>
        <dbReference type="EMBL" id="CAH0374935.1"/>
    </source>
</evidence>
<dbReference type="PANTHER" id="PTHR31935:SF1">
    <property type="entry name" value="COILED-COIL DOMAIN-CONTAINING PROTEIN 13"/>
    <property type="match status" value="1"/>
</dbReference>
<dbReference type="AlphaFoldDB" id="A0A8J2X1K6"/>
<sequence length="706" mass="78497">MIRALYRRLPPPSCAAHTRCHPCAALDAAAAPHGDLEAAPRSLAHRTAVPPSRRLAAAPGTMTSLQTTQAYQVTYDYGKEGALVDALLGGDVPERRTPRKANQAQVAALPDDDDDGSFGESDDDEAEQRLQTIQQKVFSPEKAPSPVPEPSPVQEPDIPDELRQKRQQVKNYQVMLEALAPVPGVNPETIYAGINGAEVDVRDAKIIQLAKKARNYTVALASEREKNRKLALDFERLKIDATALAKELKARGPLDPDAARYPFQENQAPAKEAPVTKASQRERRAEKRSAELRHKLETERAETDKLRRALVREVGDKLEDALANEGEGWKGRAQQIVMLKNKVRRLEREVSESGVRKRPPRRDVDAVAQRELEEARKEREREIQEVFEQKESLQREVVKVRETLQASQARVVAQTQEVQRNKDHIKSLLEKGDGDDELVDALRREVAALKDGLRERDARIKVLEREKSTVRVARGGKTTQQSGTQQDVARLERDNARLQKQVEHQAKQLKKRRQPDKAPVYAGPEPVIKPATPPRAARPATPPQELSFAERWAGAGDDADMRRPGGSPPPQPLLPRDDDAAGVFSPSRTLPARPSGVDRGPQSSLDAPRGRRPAPRNDDGAGIFSPSRLPPQPDVAQQAERAAFEELRAERRREATLRRLVDAEANAQAQREEEERLWRADAARRPATPEGWTPPVDGGESDGWSD</sequence>
<evidence type="ECO:0000256" key="1">
    <source>
        <dbReference type="SAM" id="Coils"/>
    </source>
</evidence>
<feature type="region of interest" description="Disordered" evidence="2">
    <location>
        <begin position="501"/>
        <end position="641"/>
    </location>
</feature>
<evidence type="ECO:0000256" key="2">
    <source>
        <dbReference type="SAM" id="MobiDB-lite"/>
    </source>
</evidence>
<feature type="coiled-coil region" evidence="1">
    <location>
        <begin position="365"/>
        <end position="410"/>
    </location>
</feature>
<feature type="region of interest" description="Disordered" evidence="2">
    <location>
        <begin position="92"/>
        <end position="158"/>
    </location>
</feature>